<name>A0A6D2KGH7_9BRAS</name>
<dbReference type="Proteomes" id="UP000467841">
    <property type="component" value="Unassembled WGS sequence"/>
</dbReference>
<proteinExistence type="predicted"/>
<comment type="caution">
    <text evidence="2">The sequence shown here is derived from an EMBL/GenBank/DDBJ whole genome shotgun (WGS) entry which is preliminary data.</text>
</comment>
<evidence type="ECO:0000313" key="2">
    <source>
        <dbReference type="EMBL" id="CAA7047233.1"/>
    </source>
</evidence>
<evidence type="ECO:0000256" key="1">
    <source>
        <dbReference type="SAM" id="Coils"/>
    </source>
</evidence>
<dbReference type="AlphaFoldDB" id="A0A6D2KGH7"/>
<protein>
    <submittedName>
        <fullName evidence="2">Uncharacterized protein</fullName>
    </submittedName>
</protein>
<gene>
    <name evidence="2" type="ORF">MERR_LOCUS34468</name>
</gene>
<evidence type="ECO:0000313" key="3">
    <source>
        <dbReference type="Proteomes" id="UP000467841"/>
    </source>
</evidence>
<accession>A0A6D2KGH7</accession>
<keyword evidence="1" id="KW-0175">Coiled coil</keyword>
<organism evidence="2 3">
    <name type="scientific">Microthlaspi erraticum</name>
    <dbReference type="NCBI Taxonomy" id="1685480"/>
    <lineage>
        <taxon>Eukaryota</taxon>
        <taxon>Viridiplantae</taxon>
        <taxon>Streptophyta</taxon>
        <taxon>Embryophyta</taxon>
        <taxon>Tracheophyta</taxon>
        <taxon>Spermatophyta</taxon>
        <taxon>Magnoliopsida</taxon>
        <taxon>eudicotyledons</taxon>
        <taxon>Gunneridae</taxon>
        <taxon>Pentapetalae</taxon>
        <taxon>rosids</taxon>
        <taxon>malvids</taxon>
        <taxon>Brassicales</taxon>
        <taxon>Brassicaceae</taxon>
        <taxon>Coluteocarpeae</taxon>
        <taxon>Microthlaspi</taxon>
    </lineage>
</organism>
<keyword evidence="3" id="KW-1185">Reference proteome</keyword>
<feature type="coiled-coil region" evidence="1">
    <location>
        <begin position="37"/>
        <end position="78"/>
    </location>
</feature>
<dbReference type="EMBL" id="CACVBM020001368">
    <property type="protein sequence ID" value="CAA7047233.1"/>
    <property type="molecule type" value="Genomic_DNA"/>
</dbReference>
<sequence>MDLTVYDEDMKRHIERVEAYSYCDGIMRWDEVMWEQVVALRAENEKQEKHMRQLQGDIVQNKREIEHLKAQLDHLLNKNLRELTLGL</sequence>
<reference evidence="2" key="1">
    <citation type="submission" date="2020-01" db="EMBL/GenBank/DDBJ databases">
        <authorList>
            <person name="Mishra B."/>
        </authorList>
    </citation>
    <scope>NUCLEOTIDE SEQUENCE [LARGE SCALE GENOMIC DNA]</scope>
</reference>